<evidence type="ECO:0000313" key="2">
    <source>
        <dbReference type="Proteomes" id="UP000695562"/>
    </source>
</evidence>
<dbReference type="EMBL" id="AJWJ01000666">
    <property type="protein sequence ID" value="KAF2069418.1"/>
    <property type="molecule type" value="Genomic_DNA"/>
</dbReference>
<dbReference type="Proteomes" id="UP000695562">
    <property type="component" value="Unassembled WGS sequence"/>
</dbReference>
<organism evidence="1 2">
    <name type="scientific">Polysphondylium violaceum</name>
    <dbReference type="NCBI Taxonomy" id="133409"/>
    <lineage>
        <taxon>Eukaryota</taxon>
        <taxon>Amoebozoa</taxon>
        <taxon>Evosea</taxon>
        <taxon>Eumycetozoa</taxon>
        <taxon>Dictyostelia</taxon>
        <taxon>Dictyosteliales</taxon>
        <taxon>Dictyosteliaceae</taxon>
        <taxon>Polysphondylium</taxon>
    </lineage>
</organism>
<keyword evidence="2" id="KW-1185">Reference proteome</keyword>
<gene>
    <name evidence="1" type="ORF">CYY_009265</name>
</gene>
<proteinExistence type="predicted"/>
<sequence>MYIASRKYKSIPTNCQQYQEQLNSFYAPKLITFSIDRDPTSLEIDFQIEFNREKNNSENNNDNLNQRGSLKEVKIDIYDLLSLKQDDLDNNESKDSIRLVDI</sequence>
<reference evidence="1" key="1">
    <citation type="submission" date="2020-01" db="EMBL/GenBank/DDBJ databases">
        <title>Development of genomics and gene disruption for Polysphondylium violaceum indicates a role for the polyketide synthase stlB in stalk morphogenesis.</title>
        <authorList>
            <person name="Narita B."/>
            <person name="Kawabe Y."/>
            <person name="Kin K."/>
            <person name="Saito T."/>
            <person name="Gibbs R."/>
            <person name="Kuspa A."/>
            <person name="Muzny D."/>
            <person name="Queller D."/>
            <person name="Richards S."/>
            <person name="Strassman J."/>
            <person name="Sucgang R."/>
            <person name="Worley K."/>
            <person name="Schaap P."/>
        </authorList>
    </citation>
    <scope>NUCLEOTIDE SEQUENCE</scope>
    <source>
        <strain evidence="1">QSvi11</strain>
    </source>
</reference>
<protein>
    <submittedName>
        <fullName evidence="1">Uncharacterized protein</fullName>
    </submittedName>
</protein>
<accession>A0A8J4UWB4</accession>
<dbReference type="AlphaFoldDB" id="A0A8J4UWB4"/>
<comment type="caution">
    <text evidence="1">The sequence shown here is derived from an EMBL/GenBank/DDBJ whole genome shotgun (WGS) entry which is preliminary data.</text>
</comment>
<name>A0A8J4UWB4_9MYCE</name>
<evidence type="ECO:0000313" key="1">
    <source>
        <dbReference type="EMBL" id="KAF2069418.1"/>
    </source>
</evidence>